<name>A0A4Y2V638_ARAVE</name>
<organism evidence="2 3">
    <name type="scientific">Araneus ventricosus</name>
    <name type="common">Orbweaver spider</name>
    <name type="synonym">Epeira ventricosa</name>
    <dbReference type="NCBI Taxonomy" id="182803"/>
    <lineage>
        <taxon>Eukaryota</taxon>
        <taxon>Metazoa</taxon>
        <taxon>Ecdysozoa</taxon>
        <taxon>Arthropoda</taxon>
        <taxon>Chelicerata</taxon>
        <taxon>Arachnida</taxon>
        <taxon>Araneae</taxon>
        <taxon>Araneomorphae</taxon>
        <taxon>Entelegynae</taxon>
        <taxon>Araneoidea</taxon>
        <taxon>Araneidae</taxon>
        <taxon>Araneus</taxon>
    </lineage>
</organism>
<dbReference type="EMBL" id="BGPR01043444">
    <property type="protein sequence ID" value="GBO20038.1"/>
    <property type="molecule type" value="Genomic_DNA"/>
</dbReference>
<proteinExistence type="predicted"/>
<keyword evidence="3" id="KW-1185">Reference proteome</keyword>
<accession>A0A4Y2V638</accession>
<comment type="caution">
    <text evidence="2">The sequence shown here is derived from an EMBL/GenBank/DDBJ whole genome shotgun (WGS) entry which is preliminary data.</text>
</comment>
<evidence type="ECO:0000256" key="1">
    <source>
        <dbReference type="SAM" id="MobiDB-lite"/>
    </source>
</evidence>
<gene>
    <name evidence="2" type="ORF">AVEN_14436_1</name>
</gene>
<protein>
    <submittedName>
        <fullName evidence="2">Uncharacterized protein</fullName>
    </submittedName>
</protein>
<evidence type="ECO:0000313" key="3">
    <source>
        <dbReference type="Proteomes" id="UP000499080"/>
    </source>
</evidence>
<evidence type="ECO:0000313" key="2">
    <source>
        <dbReference type="EMBL" id="GBO20038.1"/>
    </source>
</evidence>
<reference evidence="2 3" key="1">
    <citation type="journal article" date="2019" name="Sci. Rep.">
        <title>Orb-weaving spider Araneus ventricosus genome elucidates the spidroin gene catalogue.</title>
        <authorList>
            <person name="Kono N."/>
            <person name="Nakamura H."/>
            <person name="Ohtoshi R."/>
            <person name="Moran D.A.P."/>
            <person name="Shinohara A."/>
            <person name="Yoshida Y."/>
            <person name="Fujiwara M."/>
            <person name="Mori M."/>
            <person name="Tomita M."/>
            <person name="Arakawa K."/>
        </authorList>
    </citation>
    <scope>NUCLEOTIDE SEQUENCE [LARGE SCALE GENOMIC DNA]</scope>
</reference>
<sequence>MNWTLPTWVVILPHHPTPAITSPYGARKWAVVGNDNWTPYRAYLRSDLRTSPPLKEANRLRPTFIAVKGKYLDRLARQLVLGGFGEVKRSGEWAAGGVMDRPLPYSRSMGMDRVQ</sequence>
<feature type="region of interest" description="Disordered" evidence="1">
    <location>
        <begin position="96"/>
        <end position="115"/>
    </location>
</feature>
<dbReference type="AlphaFoldDB" id="A0A4Y2V638"/>
<dbReference type="Proteomes" id="UP000499080">
    <property type="component" value="Unassembled WGS sequence"/>
</dbReference>